<accession>A0ABT7XS12</accession>
<protein>
    <submittedName>
        <fullName evidence="4">Fumarylacetoacetate hydrolase family protein</fullName>
    </submittedName>
</protein>
<keyword evidence="5" id="KW-1185">Reference proteome</keyword>
<dbReference type="GO" id="GO:0016787">
    <property type="term" value="F:hydrolase activity"/>
    <property type="evidence" value="ECO:0007669"/>
    <property type="project" value="UniProtKB-KW"/>
</dbReference>
<dbReference type="EMBL" id="JAUEDK010000037">
    <property type="protein sequence ID" value="MDN0076591.1"/>
    <property type="molecule type" value="Genomic_DNA"/>
</dbReference>
<dbReference type="Gene3D" id="3.90.850.10">
    <property type="entry name" value="Fumarylacetoacetase-like, C-terminal domain"/>
    <property type="match status" value="1"/>
</dbReference>
<comment type="similarity">
    <text evidence="1">Belongs to the FAH family.</text>
</comment>
<comment type="caution">
    <text evidence="4">The sequence shown here is derived from an EMBL/GenBank/DDBJ whole genome shotgun (WGS) entry which is preliminary data.</text>
</comment>
<dbReference type="SUPFAM" id="SSF56529">
    <property type="entry name" value="FAH"/>
    <property type="match status" value="1"/>
</dbReference>
<keyword evidence="4" id="KW-0378">Hydrolase</keyword>
<keyword evidence="2" id="KW-0479">Metal-binding</keyword>
<gene>
    <name evidence="4" type="ORF">QU481_17120</name>
</gene>
<dbReference type="PANTHER" id="PTHR42796:SF4">
    <property type="entry name" value="FUMARYLACETOACETATE HYDROLASE DOMAIN-CONTAINING PROTEIN 2A"/>
    <property type="match status" value="1"/>
</dbReference>
<dbReference type="Proteomes" id="UP001168540">
    <property type="component" value="Unassembled WGS sequence"/>
</dbReference>
<dbReference type="InterPro" id="IPR051121">
    <property type="entry name" value="FAH"/>
</dbReference>
<evidence type="ECO:0000259" key="3">
    <source>
        <dbReference type="Pfam" id="PF01557"/>
    </source>
</evidence>
<sequence length="319" mass="35333">MALTVLRFNRAGAEPGWGVLFGDKVAPLSGRYATTGDLIEQGLEEARALRPADAVLKLDELALLPPVTANQQFLCQGLNYRCHVRESGMDPAKIPFNTLFTKAPSSLTAARGDIVRPEHVSLLDYEVELGVVLGRHINGPVRVDENNLHQYAVALTVVNDISARDIQLPQAQFYKGKSYRSFGPVGPYLVFPTAEEWRKLGELRLRLAVNGEVRQDGYCREMIFKPAQTLTELSGLHDLAPGDLLATGTPAGCAAVAPKSKLVRWIFRVLPEQRKWALFLSKQQSNPRYLKPGDQMVASIRTDDGRIDLGEQRHRIVQA</sequence>
<dbReference type="RefSeq" id="WP_289831244.1">
    <property type="nucleotide sequence ID" value="NZ_JAUEDK010000037.1"/>
</dbReference>
<name>A0ABT7XS12_9NEIS</name>
<evidence type="ECO:0000256" key="1">
    <source>
        <dbReference type="ARBA" id="ARBA00010211"/>
    </source>
</evidence>
<dbReference type="PANTHER" id="PTHR42796">
    <property type="entry name" value="FUMARYLACETOACETATE HYDROLASE DOMAIN-CONTAINING PROTEIN 2A-RELATED"/>
    <property type="match status" value="1"/>
</dbReference>
<dbReference type="Pfam" id="PF01557">
    <property type="entry name" value="FAA_hydrolase"/>
    <property type="match status" value="1"/>
</dbReference>
<proteinExistence type="inferred from homology"/>
<evidence type="ECO:0000313" key="5">
    <source>
        <dbReference type="Proteomes" id="UP001168540"/>
    </source>
</evidence>
<reference evidence="4" key="1">
    <citation type="submission" date="2023-06" db="EMBL/GenBank/DDBJ databases">
        <authorList>
            <person name="Zhang S."/>
        </authorList>
    </citation>
    <scope>NUCLEOTIDE SEQUENCE</scope>
    <source>
        <strain evidence="4">SG2303</strain>
    </source>
</reference>
<dbReference type="InterPro" id="IPR011234">
    <property type="entry name" value="Fumarylacetoacetase-like_C"/>
</dbReference>
<evidence type="ECO:0000313" key="4">
    <source>
        <dbReference type="EMBL" id="MDN0076591.1"/>
    </source>
</evidence>
<evidence type="ECO:0000256" key="2">
    <source>
        <dbReference type="ARBA" id="ARBA00022723"/>
    </source>
</evidence>
<dbReference type="InterPro" id="IPR036663">
    <property type="entry name" value="Fumarylacetoacetase_C_sf"/>
</dbReference>
<feature type="domain" description="Fumarylacetoacetase-like C-terminal" evidence="3">
    <location>
        <begin position="74"/>
        <end position="316"/>
    </location>
</feature>
<organism evidence="4 5">
    <name type="scientific">Crenobacter oryzisoli</name>
    <dbReference type="NCBI Taxonomy" id="3056844"/>
    <lineage>
        <taxon>Bacteria</taxon>
        <taxon>Pseudomonadati</taxon>
        <taxon>Pseudomonadota</taxon>
        <taxon>Betaproteobacteria</taxon>
        <taxon>Neisseriales</taxon>
        <taxon>Neisseriaceae</taxon>
        <taxon>Crenobacter</taxon>
    </lineage>
</organism>